<dbReference type="InterPro" id="IPR016181">
    <property type="entry name" value="Acyl_CoA_acyltransferase"/>
</dbReference>
<gene>
    <name evidence="4" type="ORF">A4R26_23060</name>
</gene>
<keyword evidence="2" id="KW-0012">Acyltransferase</keyword>
<keyword evidence="5" id="KW-1185">Reference proteome</keyword>
<accession>A0A1V9FHZ7</accession>
<dbReference type="InterPro" id="IPR017255">
    <property type="entry name" value="AcTrfase_GNAT_prd"/>
</dbReference>
<name>A0A1V9FHZ7_9BACT</name>
<protein>
    <recommendedName>
        <fullName evidence="3">N-acetyltransferase domain-containing protein</fullName>
    </recommendedName>
</protein>
<reference evidence="5" key="1">
    <citation type="submission" date="2016-04" db="EMBL/GenBank/DDBJ databases">
        <authorList>
            <person name="Chen L."/>
            <person name="Zhuang W."/>
            <person name="Wang G."/>
        </authorList>
    </citation>
    <scope>NUCLEOTIDE SEQUENCE [LARGE SCALE GENOMIC DNA]</scope>
    <source>
        <strain evidence="5">208</strain>
    </source>
</reference>
<dbReference type="GO" id="GO:0016747">
    <property type="term" value="F:acyltransferase activity, transferring groups other than amino-acyl groups"/>
    <property type="evidence" value="ECO:0007669"/>
    <property type="project" value="InterPro"/>
</dbReference>
<feature type="domain" description="N-acetyltransferase" evidence="3">
    <location>
        <begin position="2"/>
        <end position="164"/>
    </location>
</feature>
<sequence>MVNIRKANVDDIVTVERLAREIWPGTYGEILSREQLDYMLDLIYDQALLRDQMLNQQHTFLMAELDGEPVAFAVFSTVEPGVCKLHKIYVHQKTQGKGIGKLLIDHIVNILQPAGMHTLRLNVNRQNKARFFYEKLGFNIVKEEDIDIGNGYFMVDYVMEKPIHN</sequence>
<dbReference type="Pfam" id="PF00583">
    <property type="entry name" value="Acetyltransf_1"/>
    <property type="match status" value="1"/>
</dbReference>
<dbReference type="OrthoDB" id="9800604at2"/>
<dbReference type="EMBL" id="LWBP01000189">
    <property type="protein sequence ID" value="OQP57985.1"/>
    <property type="molecule type" value="Genomic_DNA"/>
</dbReference>
<dbReference type="PROSITE" id="PS51186">
    <property type="entry name" value="GNAT"/>
    <property type="match status" value="1"/>
</dbReference>
<keyword evidence="1" id="KW-0808">Transferase</keyword>
<comment type="caution">
    <text evidence="4">The sequence shown here is derived from an EMBL/GenBank/DDBJ whole genome shotgun (WGS) entry which is preliminary data.</text>
</comment>
<dbReference type="PIRSF" id="PIRSF037663">
    <property type="entry name" value="Acetyltransf_GNAT_prd"/>
    <property type="match status" value="1"/>
</dbReference>
<dbReference type="InterPro" id="IPR000182">
    <property type="entry name" value="GNAT_dom"/>
</dbReference>
<dbReference type="PANTHER" id="PTHR43877">
    <property type="entry name" value="AMINOALKYLPHOSPHONATE N-ACETYLTRANSFERASE-RELATED-RELATED"/>
    <property type="match status" value="1"/>
</dbReference>
<evidence type="ECO:0000256" key="2">
    <source>
        <dbReference type="ARBA" id="ARBA00023315"/>
    </source>
</evidence>
<evidence type="ECO:0000313" key="4">
    <source>
        <dbReference type="EMBL" id="OQP57985.1"/>
    </source>
</evidence>
<dbReference type="Proteomes" id="UP000192276">
    <property type="component" value="Unassembled WGS sequence"/>
</dbReference>
<evidence type="ECO:0000259" key="3">
    <source>
        <dbReference type="PROSITE" id="PS51186"/>
    </source>
</evidence>
<proteinExistence type="predicted"/>
<dbReference type="Gene3D" id="3.40.630.30">
    <property type="match status" value="1"/>
</dbReference>
<dbReference type="CDD" id="cd04301">
    <property type="entry name" value="NAT_SF"/>
    <property type="match status" value="1"/>
</dbReference>
<evidence type="ECO:0000256" key="1">
    <source>
        <dbReference type="ARBA" id="ARBA00022679"/>
    </source>
</evidence>
<dbReference type="InterPro" id="IPR050832">
    <property type="entry name" value="Bact_Acetyltransf"/>
</dbReference>
<dbReference type="STRING" id="550983.A4R26_23060"/>
<organism evidence="4 5">
    <name type="scientific">Niastella populi</name>
    <dbReference type="NCBI Taxonomy" id="550983"/>
    <lineage>
        <taxon>Bacteria</taxon>
        <taxon>Pseudomonadati</taxon>
        <taxon>Bacteroidota</taxon>
        <taxon>Chitinophagia</taxon>
        <taxon>Chitinophagales</taxon>
        <taxon>Chitinophagaceae</taxon>
        <taxon>Niastella</taxon>
    </lineage>
</organism>
<dbReference type="AlphaFoldDB" id="A0A1V9FHZ7"/>
<dbReference type="RefSeq" id="WP_081166453.1">
    <property type="nucleotide sequence ID" value="NZ_LWBP01000189.1"/>
</dbReference>
<evidence type="ECO:0000313" key="5">
    <source>
        <dbReference type="Proteomes" id="UP000192276"/>
    </source>
</evidence>
<dbReference type="SUPFAM" id="SSF55729">
    <property type="entry name" value="Acyl-CoA N-acyltransferases (Nat)"/>
    <property type="match status" value="1"/>
</dbReference>